<keyword evidence="3 5" id="KW-0694">RNA-binding</keyword>
<dbReference type="InterPro" id="IPR050825">
    <property type="entry name" value="RBM42_RBP45_47-like"/>
</dbReference>
<dbReference type="STRING" id="4097.A0A1S4D7D5"/>
<evidence type="ECO:0000256" key="3">
    <source>
        <dbReference type="ARBA" id="ARBA00022884"/>
    </source>
</evidence>
<dbReference type="PANTHER" id="PTHR47640">
    <property type="entry name" value="TRNA SELENOCYSTEINE 1-ASSOCIATED PROTEIN 1-RELATED-RELATED"/>
    <property type="match status" value="1"/>
</dbReference>
<dbReference type="PROSITE" id="PS50102">
    <property type="entry name" value="RRM"/>
    <property type="match status" value="3"/>
</dbReference>
<feature type="region of interest" description="Disordered" evidence="6">
    <location>
        <begin position="251"/>
        <end position="275"/>
    </location>
</feature>
<reference evidence="9" key="2">
    <citation type="submission" date="2025-08" db="UniProtKB">
        <authorList>
            <consortium name="RefSeq"/>
        </authorList>
    </citation>
    <scope>IDENTIFICATION</scope>
    <source>
        <tissue evidence="9">Leaf</tissue>
    </source>
</reference>
<gene>
    <name evidence="9" type="primary">LOC107826742</name>
</gene>
<dbReference type="SMART" id="SM00360">
    <property type="entry name" value="RRM"/>
    <property type="match status" value="3"/>
</dbReference>
<dbReference type="InterPro" id="IPR000504">
    <property type="entry name" value="RRM_dom"/>
</dbReference>
<dbReference type="RefSeq" id="XP_016509253.1">
    <property type="nucleotide sequence ID" value="XM_016653767.1"/>
</dbReference>
<dbReference type="GO" id="GO:0005829">
    <property type="term" value="C:cytosol"/>
    <property type="evidence" value="ECO:0000318"/>
    <property type="project" value="GO_Central"/>
</dbReference>
<feature type="region of interest" description="Disordered" evidence="6">
    <location>
        <begin position="1"/>
        <end position="72"/>
    </location>
</feature>
<dbReference type="PaxDb" id="4097-A0A1S4D7D5"/>
<feature type="compositionally biased region" description="Polar residues" evidence="6">
    <location>
        <begin position="258"/>
        <end position="275"/>
    </location>
</feature>
<name>A0A1S4D7D5_TOBAC</name>
<dbReference type="CDD" id="cd12344">
    <property type="entry name" value="RRM1_SECp43_like"/>
    <property type="match status" value="1"/>
</dbReference>
<dbReference type="CDD" id="cd12345">
    <property type="entry name" value="RRM2_SECp43_like"/>
    <property type="match status" value="1"/>
</dbReference>
<reference evidence="8" key="1">
    <citation type="journal article" date="2014" name="Nat. Commun.">
        <title>The tobacco genome sequence and its comparison with those of tomato and potato.</title>
        <authorList>
            <person name="Sierro N."/>
            <person name="Battey J.N."/>
            <person name="Ouadi S."/>
            <person name="Bakaher N."/>
            <person name="Bovet L."/>
            <person name="Willig A."/>
            <person name="Goepfert S."/>
            <person name="Peitsch M.C."/>
            <person name="Ivanov N.V."/>
        </authorList>
    </citation>
    <scope>NUCLEOTIDE SEQUENCE [LARGE SCALE GENOMIC DNA]</scope>
</reference>
<evidence type="ECO:0000256" key="2">
    <source>
        <dbReference type="ARBA" id="ARBA00022737"/>
    </source>
</evidence>
<evidence type="ECO:0000313" key="9">
    <source>
        <dbReference type="RefSeq" id="XP_016509253.1"/>
    </source>
</evidence>
<organism evidence="8 9">
    <name type="scientific">Nicotiana tabacum</name>
    <name type="common">Common tobacco</name>
    <dbReference type="NCBI Taxonomy" id="4097"/>
    <lineage>
        <taxon>Eukaryota</taxon>
        <taxon>Viridiplantae</taxon>
        <taxon>Streptophyta</taxon>
        <taxon>Embryophyta</taxon>
        <taxon>Tracheophyta</taxon>
        <taxon>Spermatophyta</taxon>
        <taxon>Magnoliopsida</taxon>
        <taxon>eudicotyledons</taxon>
        <taxon>Gunneridae</taxon>
        <taxon>Pentapetalae</taxon>
        <taxon>asterids</taxon>
        <taxon>lamiids</taxon>
        <taxon>Solanales</taxon>
        <taxon>Solanaceae</taxon>
        <taxon>Nicotianoideae</taxon>
        <taxon>Nicotianeae</taxon>
        <taxon>Nicotiana</taxon>
    </lineage>
</organism>
<keyword evidence="2" id="KW-0677">Repeat</keyword>
<feature type="compositionally biased region" description="Low complexity" evidence="6">
    <location>
        <begin position="14"/>
        <end position="34"/>
    </location>
</feature>
<evidence type="ECO:0000313" key="8">
    <source>
        <dbReference type="Proteomes" id="UP000790787"/>
    </source>
</evidence>
<feature type="domain" description="RRM" evidence="7">
    <location>
        <begin position="80"/>
        <end position="160"/>
    </location>
</feature>
<dbReference type="FunFam" id="3.30.70.330:FF:000405">
    <property type="entry name" value="polyadenylate-binding protein RBP45"/>
    <property type="match status" value="1"/>
</dbReference>
<comment type="function">
    <text evidence="4">Heterogeneous nuclear ribonucleoprotein (hnRNP)-protein binding the poly(A) tail of mRNA and probably involved in some steps of pre-mRNA maturation.</text>
</comment>
<dbReference type="PANTHER" id="PTHR47640:SF68">
    <property type="entry name" value="POLYADENYLATE-BINDING PROTEIN RBP45-LIKE ISOFORM X1"/>
    <property type="match status" value="1"/>
</dbReference>
<evidence type="ECO:0000256" key="1">
    <source>
        <dbReference type="ARBA" id="ARBA00022664"/>
    </source>
</evidence>
<dbReference type="OrthoDB" id="446113at2759"/>
<dbReference type="SMR" id="A0A1S4D7D5"/>
<dbReference type="SUPFAM" id="SSF54928">
    <property type="entry name" value="RNA-binding domain, RBD"/>
    <property type="match status" value="3"/>
</dbReference>
<dbReference type="InterPro" id="IPR012677">
    <property type="entry name" value="Nucleotide-bd_a/b_plait_sf"/>
</dbReference>
<evidence type="ECO:0000256" key="6">
    <source>
        <dbReference type="SAM" id="MobiDB-lite"/>
    </source>
</evidence>
<evidence type="ECO:0000256" key="4">
    <source>
        <dbReference type="ARBA" id="ARBA00057395"/>
    </source>
</evidence>
<dbReference type="GeneID" id="107826742"/>
<proteinExistence type="predicted"/>
<dbReference type="AlphaFoldDB" id="A0A1S4D7D5"/>
<feature type="domain" description="RRM" evidence="7">
    <location>
        <begin position="173"/>
        <end position="252"/>
    </location>
</feature>
<protein>
    <submittedName>
        <fullName evidence="9">Polyadenylate-binding protein RBP45-like isoform X1</fullName>
    </submittedName>
</protein>
<keyword evidence="1" id="KW-0507">mRNA processing</keyword>
<dbReference type="InterPro" id="IPR035979">
    <property type="entry name" value="RBD_domain_sf"/>
</dbReference>
<evidence type="ECO:0000259" key="7">
    <source>
        <dbReference type="PROSITE" id="PS50102"/>
    </source>
</evidence>
<dbReference type="GO" id="GO:0003729">
    <property type="term" value="F:mRNA binding"/>
    <property type="evidence" value="ECO:0000318"/>
    <property type="project" value="GO_Central"/>
</dbReference>
<dbReference type="FunFam" id="3.30.70.330:FF:000236">
    <property type="entry name" value="Polyadenylate-binding protein RBP45C"/>
    <property type="match status" value="1"/>
</dbReference>
<evidence type="ECO:0000256" key="5">
    <source>
        <dbReference type="PROSITE-ProRule" id="PRU00176"/>
    </source>
</evidence>
<dbReference type="Proteomes" id="UP000790787">
    <property type="component" value="Chromosome 23"/>
</dbReference>
<dbReference type="RefSeq" id="XP_016509253.1">
    <property type="nucleotide sequence ID" value="XM_016653767.2"/>
</dbReference>
<keyword evidence="8" id="KW-1185">Reference proteome</keyword>
<feature type="compositionally biased region" description="Low complexity" evidence="6">
    <location>
        <begin position="41"/>
        <end position="72"/>
    </location>
</feature>
<dbReference type="GO" id="GO:0006397">
    <property type="term" value="P:mRNA processing"/>
    <property type="evidence" value="ECO:0007669"/>
    <property type="project" value="UniProtKB-KW"/>
</dbReference>
<dbReference type="KEGG" id="nta:107826742"/>
<dbReference type="OMA" id="PMWAPQS"/>
<sequence length="415" mass="46121">MQPASSMVPPPMAAAPQYQQQWMAQQPQQAQPAYQVPPPQQSGYYYQQPPQQGVAPPPQQQQQSQYTASAAQPTSADEIRTLWIGDLQFWMDEQYLYNCFAQTGEVVSAKVIRNKQTQQSEGYGFIEFNSHAAAERNLQAYNGTLMPNIEQNFRLNWASLGSGEKRSDNGPEYTIFVGDLAADVTDYMLQETFRANYPSVKGAKIVTDRATGHTKGYGFVRFGDESEQLRAMTEMNGKFCSTRPMRIGPAANKKSAGGQMQASYQSPLGTQNEDDPTNTTIFVGNLDSNVTDDHLRQVFGHYGQLLHVKIPVGKRCGFVQFADRSCAEEALRALSGTQLGGQSIRLSWGRSPSNKQQPQVDPNQYGGYYGYTPGYEAYGYAPPAQDPNMYYAGYAGYGNYAQPPQQQQQMSQQPQ</sequence>
<dbReference type="Pfam" id="PF00076">
    <property type="entry name" value="RRM_1"/>
    <property type="match status" value="3"/>
</dbReference>
<accession>A0A1S4D7D5</accession>
<dbReference type="Gene3D" id="3.30.70.330">
    <property type="match status" value="3"/>
</dbReference>
<dbReference type="FunFam" id="3.30.70.330:FF:000650">
    <property type="entry name" value="Polyadenylate-binding protein RBP45"/>
    <property type="match status" value="1"/>
</dbReference>
<feature type="domain" description="RRM" evidence="7">
    <location>
        <begin position="279"/>
        <end position="351"/>
    </location>
</feature>